<evidence type="ECO:0000256" key="1">
    <source>
        <dbReference type="ARBA" id="ARBA00004419"/>
    </source>
</evidence>
<feature type="compositionally biased region" description="Basic and acidic residues" evidence="11">
    <location>
        <begin position="266"/>
        <end position="291"/>
    </location>
</feature>
<keyword evidence="6" id="KW-0010">Activator</keyword>
<evidence type="ECO:0000256" key="10">
    <source>
        <dbReference type="ARBA" id="ARBA00034306"/>
    </source>
</evidence>
<evidence type="ECO:0000256" key="3">
    <source>
        <dbReference type="ARBA" id="ARBA00022490"/>
    </source>
</evidence>
<feature type="region of interest" description="Disordered" evidence="11">
    <location>
        <begin position="264"/>
        <end position="302"/>
    </location>
</feature>
<dbReference type="GO" id="GO:0005776">
    <property type="term" value="C:autophagosome"/>
    <property type="evidence" value="ECO:0007669"/>
    <property type="project" value="UniProtKB-SubCell"/>
</dbReference>
<evidence type="ECO:0000256" key="9">
    <source>
        <dbReference type="ARBA" id="ARBA00023329"/>
    </source>
</evidence>
<comment type="caution">
    <text evidence="12">The sequence shown here is derived from an EMBL/GenBank/DDBJ whole genome shotgun (WGS) entry which is preliminary data.</text>
</comment>
<keyword evidence="8" id="KW-0539">Nucleus</keyword>
<comment type="subcellular location">
    <subcellularLocation>
        <location evidence="2">Cytoplasm</location>
        <location evidence="2">Cytosol</location>
    </subcellularLocation>
    <subcellularLocation>
        <location evidence="1">Cytoplasmic vesicle</location>
        <location evidence="1">Autophagosome</location>
    </subcellularLocation>
    <subcellularLocation>
        <location evidence="10">Nucleus</location>
        <location evidence="10">Nuclear body</location>
    </subcellularLocation>
</comment>
<keyword evidence="13" id="KW-1185">Reference proteome</keyword>
<evidence type="ECO:0000256" key="5">
    <source>
        <dbReference type="ARBA" id="ARBA00023015"/>
    </source>
</evidence>
<dbReference type="InterPro" id="IPR029431">
    <property type="entry name" value="TP53INP"/>
</dbReference>
<protein>
    <recommendedName>
        <fullName evidence="14">Tumor protein p53-inducible nuclear protein 1</fullName>
    </recommendedName>
</protein>
<keyword evidence="7" id="KW-0804">Transcription</keyword>
<organism evidence="12 13">
    <name type="scientific">Ladona fulva</name>
    <name type="common">Scarce chaser dragonfly</name>
    <name type="synonym">Libellula fulva</name>
    <dbReference type="NCBI Taxonomy" id="123851"/>
    <lineage>
        <taxon>Eukaryota</taxon>
        <taxon>Metazoa</taxon>
        <taxon>Ecdysozoa</taxon>
        <taxon>Arthropoda</taxon>
        <taxon>Hexapoda</taxon>
        <taxon>Insecta</taxon>
        <taxon>Pterygota</taxon>
        <taxon>Palaeoptera</taxon>
        <taxon>Odonata</taxon>
        <taxon>Epiprocta</taxon>
        <taxon>Anisoptera</taxon>
        <taxon>Libelluloidea</taxon>
        <taxon>Libellulidae</taxon>
        <taxon>Ladona</taxon>
    </lineage>
</organism>
<proteinExistence type="predicted"/>
<keyword evidence="9" id="KW-0968">Cytoplasmic vesicle</keyword>
<evidence type="ECO:0000256" key="11">
    <source>
        <dbReference type="SAM" id="MobiDB-lite"/>
    </source>
</evidence>
<accession>A0A8K0JUU5</accession>
<sequence>MFSNIANYLRGVSSQVQEEIVSINAEVGAAIDDTAVSEINAVDTEDDWVLVNTSDDKKKDESPDNLTMRVPPLPKHSHEVLHSLPPHGCHDPSERVGIHRSPSSSSLPSSLSFEESWFLTPPPCFTSTGPVHMETSSLENLLIEHPSMSVYQQRPTRPVDGGVANPGDQALPIEIIRCESVAEFGNEESEEVVLTGNMVVVVQSNEETSPNRGDELTVANRETTVAQRSSNTATSSRLVTQDQCLLQLRSAQKTQQKRAYQMLKRNHLDRSNKAREINSRNKIQRRSDRMQRHSGANNNRKC</sequence>
<name>A0A8K0JUU5_LADFU</name>
<dbReference type="Proteomes" id="UP000792457">
    <property type="component" value="Unassembled WGS sequence"/>
</dbReference>
<dbReference type="GO" id="GO:0005829">
    <property type="term" value="C:cytosol"/>
    <property type="evidence" value="ECO:0007669"/>
    <property type="project" value="UniProtKB-SubCell"/>
</dbReference>
<evidence type="ECO:0000256" key="4">
    <source>
        <dbReference type="ARBA" id="ARBA00023006"/>
    </source>
</evidence>
<evidence type="ECO:0008006" key="14">
    <source>
        <dbReference type="Google" id="ProtNLM"/>
    </source>
</evidence>
<dbReference type="Pfam" id="PF14839">
    <property type="entry name" value="DOR"/>
    <property type="match status" value="1"/>
</dbReference>
<evidence type="ECO:0000256" key="6">
    <source>
        <dbReference type="ARBA" id="ARBA00023159"/>
    </source>
</evidence>
<evidence type="ECO:0000256" key="8">
    <source>
        <dbReference type="ARBA" id="ARBA00023242"/>
    </source>
</evidence>
<dbReference type="GO" id="GO:0016604">
    <property type="term" value="C:nuclear body"/>
    <property type="evidence" value="ECO:0007669"/>
    <property type="project" value="UniProtKB-SubCell"/>
</dbReference>
<dbReference type="EMBL" id="KZ308127">
    <property type="protein sequence ID" value="KAG8222267.1"/>
    <property type="molecule type" value="Genomic_DNA"/>
</dbReference>
<dbReference type="OrthoDB" id="10041339at2759"/>
<evidence type="ECO:0000256" key="2">
    <source>
        <dbReference type="ARBA" id="ARBA00004514"/>
    </source>
</evidence>
<keyword evidence="3" id="KW-0963">Cytoplasm</keyword>
<dbReference type="PANTHER" id="PTHR31671">
    <property type="entry name" value="DIABETES AND OBESITY REGULATED, ISOFORM G"/>
    <property type="match status" value="1"/>
</dbReference>
<evidence type="ECO:0000313" key="13">
    <source>
        <dbReference type="Proteomes" id="UP000792457"/>
    </source>
</evidence>
<keyword evidence="5" id="KW-0805">Transcription regulation</keyword>
<dbReference type="GO" id="GO:0031410">
    <property type="term" value="C:cytoplasmic vesicle"/>
    <property type="evidence" value="ECO:0007669"/>
    <property type="project" value="UniProtKB-KW"/>
</dbReference>
<keyword evidence="4" id="KW-0072">Autophagy</keyword>
<dbReference type="GO" id="GO:0045893">
    <property type="term" value="P:positive regulation of DNA-templated transcription"/>
    <property type="evidence" value="ECO:0007669"/>
    <property type="project" value="TreeGrafter"/>
</dbReference>
<dbReference type="AlphaFoldDB" id="A0A8K0JUU5"/>
<dbReference type="GO" id="GO:0000045">
    <property type="term" value="P:autophagosome assembly"/>
    <property type="evidence" value="ECO:0007669"/>
    <property type="project" value="TreeGrafter"/>
</dbReference>
<evidence type="ECO:0000256" key="7">
    <source>
        <dbReference type="ARBA" id="ARBA00023163"/>
    </source>
</evidence>
<gene>
    <name evidence="12" type="ORF">J437_LFUL001465</name>
</gene>
<reference evidence="12" key="2">
    <citation type="submission" date="2017-10" db="EMBL/GenBank/DDBJ databases">
        <title>Ladona fulva Genome sequencing and assembly.</title>
        <authorList>
            <person name="Murali S."/>
            <person name="Richards S."/>
            <person name="Bandaranaike D."/>
            <person name="Bellair M."/>
            <person name="Blankenburg K."/>
            <person name="Chao H."/>
            <person name="Dinh H."/>
            <person name="Doddapaneni H."/>
            <person name="Dugan-Rocha S."/>
            <person name="Elkadiri S."/>
            <person name="Gnanaolivu R."/>
            <person name="Hernandez B."/>
            <person name="Skinner E."/>
            <person name="Javaid M."/>
            <person name="Lee S."/>
            <person name="Li M."/>
            <person name="Ming W."/>
            <person name="Munidasa M."/>
            <person name="Muniz J."/>
            <person name="Nguyen L."/>
            <person name="Hughes D."/>
            <person name="Osuji N."/>
            <person name="Pu L.-L."/>
            <person name="Puazo M."/>
            <person name="Qu C."/>
            <person name="Quiroz J."/>
            <person name="Raj R."/>
            <person name="Weissenberger G."/>
            <person name="Xin Y."/>
            <person name="Zou X."/>
            <person name="Han Y."/>
            <person name="Worley K."/>
            <person name="Muzny D."/>
            <person name="Gibbs R."/>
        </authorList>
    </citation>
    <scope>NUCLEOTIDE SEQUENCE</scope>
    <source>
        <strain evidence="12">Sampled in the wild</strain>
    </source>
</reference>
<evidence type="ECO:0000313" key="12">
    <source>
        <dbReference type="EMBL" id="KAG8222267.1"/>
    </source>
</evidence>
<reference evidence="12" key="1">
    <citation type="submission" date="2013-04" db="EMBL/GenBank/DDBJ databases">
        <authorList>
            <person name="Qu J."/>
            <person name="Murali S.C."/>
            <person name="Bandaranaike D."/>
            <person name="Bellair M."/>
            <person name="Blankenburg K."/>
            <person name="Chao H."/>
            <person name="Dinh H."/>
            <person name="Doddapaneni H."/>
            <person name="Downs B."/>
            <person name="Dugan-Rocha S."/>
            <person name="Elkadiri S."/>
            <person name="Gnanaolivu R.D."/>
            <person name="Hernandez B."/>
            <person name="Javaid M."/>
            <person name="Jayaseelan J.C."/>
            <person name="Lee S."/>
            <person name="Li M."/>
            <person name="Ming W."/>
            <person name="Munidasa M."/>
            <person name="Muniz J."/>
            <person name="Nguyen L."/>
            <person name="Ongeri F."/>
            <person name="Osuji N."/>
            <person name="Pu L.-L."/>
            <person name="Puazo M."/>
            <person name="Qu C."/>
            <person name="Quiroz J."/>
            <person name="Raj R."/>
            <person name="Weissenberger G."/>
            <person name="Xin Y."/>
            <person name="Zou X."/>
            <person name="Han Y."/>
            <person name="Richards S."/>
            <person name="Worley K."/>
            <person name="Muzny D."/>
            <person name="Gibbs R."/>
        </authorList>
    </citation>
    <scope>NUCLEOTIDE SEQUENCE</scope>
    <source>
        <strain evidence="12">Sampled in the wild</strain>
    </source>
</reference>
<dbReference type="PANTHER" id="PTHR31671:SF3">
    <property type="entry name" value="DIABETES AND OBESITY REGULATED, ISOFORM G"/>
    <property type="match status" value="1"/>
</dbReference>